<proteinExistence type="evidence at protein level"/>
<evidence type="ECO:0007829" key="2">
    <source>
        <dbReference type="PDB" id="6UAK"/>
    </source>
</evidence>
<feature type="binding site" evidence="2">
    <location>
        <position position="99"/>
    </location>
    <ligand>
        <name>S-adenosyl-L-homocysteine</name>
        <dbReference type="ChEBI" id="CHEBI:57856"/>
    </ligand>
</feature>
<reference evidence="1" key="1">
    <citation type="journal article" date="2018" name="Nat. Biotechnol.">
        <title>A standardized bacterial taxonomy based on genome phylogeny substantially revises the tree of life.</title>
        <authorList>
            <person name="Parks D.H."/>
            <person name="Chuvochina M."/>
            <person name="Waite D.W."/>
            <person name="Rinke C."/>
            <person name="Skarshewski A."/>
            <person name="Chaumeil P.A."/>
            <person name="Hugenholtz P."/>
        </authorList>
    </citation>
    <scope>NUCLEOTIDE SEQUENCE</scope>
    <source>
        <strain evidence="1">UBA9790</strain>
    </source>
</reference>
<dbReference type="EMBL" id="DOVL01000169">
    <property type="protein sequence ID" value="HCA21656.1"/>
    <property type="molecule type" value="Genomic_DNA"/>
</dbReference>
<name>A0ACD6B9V3_9FIRM</name>
<dbReference type="PDB" id="6UAK">
    <property type="method" value="X-ray"/>
    <property type="resolution" value="2.01 A"/>
    <property type="chains" value="A=5-307"/>
</dbReference>
<sequence>MEKEIKKWSVYFQNPEFLERTRMFLIQKELYPLVRNWCGVKDNVRLLDVGCGTGYFTRLLVSGDEDVSAVGIDMEEPFIEYAREKAEELGLPAEFIIGDALALPFEDNTFDIVTSHTFLTSVPDPEKAMSEMKRVVKPGGIISSVTAMNFMPACNNEGEYPEECTWVEDLKKEYMKIYTKYFSADPFETRIKGVKCSDVPKFFTGQGLKDVSLYPIGKVFTLSNAAVSDEDKLRYIELFYASEIKKLDAFMALPDENIGITEEDAERFRSLIGRKCKWLREHLHDNYAWEWQGGANLLVTGVCNKQR</sequence>
<evidence type="ECO:0000313" key="1">
    <source>
        <dbReference type="EMBL" id="HCA21656.1"/>
    </source>
</evidence>
<feature type="binding site" evidence="2">
    <location>
        <position position="22"/>
    </location>
    <ligand>
        <name>S-adenosyl-L-homocysteine</name>
        <dbReference type="ChEBI" id="CHEBI:57856"/>
    </ligand>
</feature>
<comment type="caution">
    <text evidence="1">The sequence shown here is derived from an EMBL/GenBank/DDBJ whole genome shotgun (WGS) entry which is preliminary data.</text>
</comment>
<feature type="binding site" evidence="2">
    <location>
        <position position="100"/>
    </location>
    <ligand>
        <name>S-adenosyl-L-homocysteine</name>
        <dbReference type="ChEBI" id="CHEBI:57856"/>
    </ligand>
</feature>
<feature type="binding site" evidence="2">
    <location>
        <position position="116"/>
    </location>
    <ligand>
        <name>S-adenosyl-L-homocysteine</name>
        <dbReference type="ChEBI" id="CHEBI:57856"/>
    </ligand>
</feature>
<feature type="binding site" evidence="2">
    <location>
        <position position="73"/>
    </location>
    <ligand>
        <name>S-adenosyl-L-homocysteine</name>
        <dbReference type="ChEBI" id="CHEBI:57856"/>
    </ligand>
</feature>
<accession>A0ACD6B9V3</accession>
<keyword evidence="2" id="KW-0002">3D-structure</keyword>
<accession>A0A3D0LE54</accession>
<organism evidence="1">
    <name type="scientific">Lachnospiraceae bacterium</name>
    <dbReference type="NCBI Taxonomy" id="1898203"/>
    <lineage>
        <taxon>Bacteria</taxon>
        <taxon>Bacillati</taxon>
        <taxon>Bacillota</taxon>
        <taxon>Clostridia</taxon>
        <taxon>Lachnospirales</taxon>
        <taxon>Lachnospiraceae</taxon>
    </lineage>
</organism>
<gene>
    <name evidence="1" type="ORF">DEO87_04690</name>
</gene>
<protein>
    <submittedName>
        <fullName evidence="1">Uncharacterized protein</fullName>
    </submittedName>
</protein>
<reference evidence="2" key="2">
    <citation type="journal article" date="2020" name="ChemBioChem">
        <title>Characterization of a Dehydratase and Methyltransferase in the Biosynthesis of Ribosomally Synthesized and Post-translationally Modified Peptides in Lachnospiraceae.</title>
        <authorList>
            <person name="Huo L."/>
            <person name="Zhao X."/>
            <person name="Acedo J.Z."/>
            <person name="Estrada P."/>
            <person name="Nair S.K."/>
            <person name="van der Donk W.A."/>
        </authorList>
    </citation>
    <scope>X-RAY CRYSTALLOGRAPHY (2.01 ANGSTROMS) OF 5-307 IN COMPLEX WITH S-ADENOSYL-L-HOMOCYSTEINE</scope>
</reference>